<gene>
    <name evidence="2" type="ORF">SAMN05444007_104240</name>
</gene>
<reference evidence="2 3" key="1">
    <citation type="submission" date="2016-10" db="EMBL/GenBank/DDBJ databases">
        <authorList>
            <person name="de Groot N.N."/>
        </authorList>
    </citation>
    <scope>NUCLEOTIDE SEQUENCE [LARGE SCALE GENOMIC DNA]</scope>
    <source>
        <strain evidence="2 3">DSM 29340</strain>
    </source>
</reference>
<dbReference type="InterPro" id="IPR002575">
    <property type="entry name" value="Aminoglycoside_PTrfase"/>
</dbReference>
<dbReference type="CDD" id="cd05155">
    <property type="entry name" value="APH_ChoK_like_1"/>
    <property type="match status" value="1"/>
</dbReference>
<keyword evidence="2" id="KW-0808">Transferase</keyword>
<organism evidence="2 3">
    <name type="scientific">Cribrihabitans marinus</name>
    <dbReference type="NCBI Taxonomy" id="1227549"/>
    <lineage>
        <taxon>Bacteria</taxon>
        <taxon>Pseudomonadati</taxon>
        <taxon>Pseudomonadota</taxon>
        <taxon>Alphaproteobacteria</taxon>
        <taxon>Rhodobacterales</taxon>
        <taxon>Paracoccaceae</taxon>
        <taxon>Cribrihabitans</taxon>
    </lineage>
</organism>
<feature type="domain" description="Aminoglycoside phosphotransferase" evidence="1">
    <location>
        <begin position="37"/>
        <end position="247"/>
    </location>
</feature>
<accession>A0A1H6Y468</accession>
<dbReference type="InterPro" id="IPR051678">
    <property type="entry name" value="AGP_Transferase"/>
</dbReference>
<evidence type="ECO:0000259" key="1">
    <source>
        <dbReference type="Pfam" id="PF01636"/>
    </source>
</evidence>
<protein>
    <submittedName>
        <fullName evidence="2">Predicted kinase, aminoglycoside phosphotransferase (APT) family</fullName>
    </submittedName>
</protein>
<evidence type="ECO:0000313" key="2">
    <source>
        <dbReference type="EMBL" id="SEJ35236.1"/>
    </source>
</evidence>
<dbReference type="SUPFAM" id="SSF56112">
    <property type="entry name" value="Protein kinase-like (PK-like)"/>
    <property type="match status" value="1"/>
</dbReference>
<dbReference type="Proteomes" id="UP000199379">
    <property type="component" value="Unassembled WGS sequence"/>
</dbReference>
<dbReference type="InterPro" id="IPR011009">
    <property type="entry name" value="Kinase-like_dom_sf"/>
</dbReference>
<keyword evidence="3" id="KW-1185">Reference proteome</keyword>
<dbReference type="Gene3D" id="3.90.1200.10">
    <property type="match status" value="1"/>
</dbReference>
<proteinExistence type="predicted"/>
<dbReference type="AlphaFoldDB" id="A0A1H6Y468"/>
<dbReference type="STRING" id="1227549.SAMN05444007_104240"/>
<dbReference type="PANTHER" id="PTHR21310:SF42">
    <property type="entry name" value="BIFUNCTIONAL AAC_APH"/>
    <property type="match status" value="1"/>
</dbReference>
<dbReference type="Gene3D" id="3.30.200.20">
    <property type="entry name" value="Phosphorylase Kinase, domain 1"/>
    <property type="match status" value="1"/>
</dbReference>
<dbReference type="EMBL" id="FNYD01000004">
    <property type="protein sequence ID" value="SEJ35236.1"/>
    <property type="molecule type" value="Genomic_DNA"/>
</dbReference>
<dbReference type="PANTHER" id="PTHR21310">
    <property type="entry name" value="AMINOGLYCOSIDE PHOSPHOTRANSFERASE-RELATED-RELATED"/>
    <property type="match status" value="1"/>
</dbReference>
<keyword evidence="2" id="KW-0418">Kinase</keyword>
<evidence type="ECO:0000313" key="3">
    <source>
        <dbReference type="Proteomes" id="UP000199379"/>
    </source>
</evidence>
<dbReference type="GO" id="GO:0016301">
    <property type="term" value="F:kinase activity"/>
    <property type="evidence" value="ECO:0007669"/>
    <property type="project" value="UniProtKB-KW"/>
</dbReference>
<sequence length="296" mass="32254">MHADDVRLTTALATRLVDTQMPRFAGRPVRPLSALGTDNWLFRLGPSHVLRFPRRASAVRLLERELACLPRFPGLPLAIPRPVATGDAGEGYPWPWAVYDWIEGTQATPASLRDPQEVAGELAGFLRAFQALPGLDGPIAGSTNHLRGVPLERLDDRVCAAISGLSDLYDAADLRDRWDAARDSPPWDKAPVWIHGDLQPGNLLLRDGRLAAVIDFGLMARGDPAVDLIPAWALFDAAGRAAFLDAMSPDPATIRRGRGWALYAGLVALDYYRHSHVPLARASRRTIEQVLGDTAG</sequence>
<name>A0A1H6Y468_9RHOB</name>
<dbReference type="Pfam" id="PF01636">
    <property type="entry name" value="APH"/>
    <property type="match status" value="1"/>
</dbReference>
<dbReference type="OrthoDB" id="3806873at2"/>